<accession>A0A2U9PRI9</accession>
<dbReference type="SUPFAM" id="SSF55781">
    <property type="entry name" value="GAF domain-like"/>
    <property type="match status" value="1"/>
</dbReference>
<keyword evidence="1" id="KW-0418">Kinase</keyword>
<keyword evidence="1" id="KW-0808">Transferase</keyword>
<gene>
    <name evidence="1" type="ORF">D806_034490</name>
</gene>
<proteinExistence type="predicted"/>
<reference evidence="2" key="2">
    <citation type="submission" date="2018-03" db="EMBL/GenBank/DDBJ databases">
        <authorList>
            <person name="Derbyshire K."/>
            <person name="Gray T.A."/>
            <person name="Champion M."/>
        </authorList>
    </citation>
    <scope>NUCLEOTIDE SEQUENCE [LARGE SCALE GENOMIC DNA]</scope>
    <source>
        <strain evidence="2">MKD8</strain>
    </source>
</reference>
<reference evidence="1 2" key="1">
    <citation type="journal article" date="2013" name="Genome Announc.">
        <title>Draft genome sequence of MKD8, a conjugal recipient Mycobacterium smegmatis strain.</title>
        <authorList>
            <person name="Gray T.A."/>
            <person name="Palumbo M.J."/>
            <person name="Derbyshire K.M."/>
        </authorList>
    </citation>
    <scope>NUCLEOTIDE SEQUENCE [LARGE SCALE GENOMIC DNA]</scope>
    <source>
        <strain evidence="1 2">MKD8</strain>
    </source>
</reference>
<dbReference type="InterPro" id="IPR029016">
    <property type="entry name" value="GAF-like_dom_sf"/>
</dbReference>
<dbReference type="EMBL" id="CP027541">
    <property type="protein sequence ID" value="AWT54421.1"/>
    <property type="molecule type" value="Genomic_DNA"/>
</dbReference>
<dbReference type="GO" id="GO:0016301">
    <property type="term" value="F:kinase activity"/>
    <property type="evidence" value="ECO:0007669"/>
    <property type="project" value="UniProtKB-KW"/>
</dbReference>
<evidence type="ECO:0000313" key="1">
    <source>
        <dbReference type="EMBL" id="AWT54421.1"/>
    </source>
</evidence>
<dbReference type="AlphaFoldDB" id="A0A2U9PRI9"/>
<name>A0A2U9PRI9_MYCSE</name>
<sequence>MDPRKSGAVTMADRQRNLRELVETQAALRRLAVLIARDTPPSDVFTAVTGEVRRRYGAATARMVRFESDGTATMVANVGTIGPHVRVGGPWTDYPECGLTQKVWNTGRSARVDD</sequence>
<dbReference type="Proteomes" id="UP000011200">
    <property type="component" value="Chromosome"/>
</dbReference>
<evidence type="ECO:0000313" key="2">
    <source>
        <dbReference type="Proteomes" id="UP000011200"/>
    </source>
</evidence>
<dbReference type="Gene3D" id="3.30.450.40">
    <property type="match status" value="1"/>
</dbReference>
<protein>
    <submittedName>
        <fullName evidence="1">Two-component system sensor kinase</fullName>
    </submittedName>
</protein>
<organism evidence="1 2">
    <name type="scientific">Mycolicibacterium smegmatis (strain MKD8)</name>
    <name type="common">Mycobacterium smegmatis</name>
    <dbReference type="NCBI Taxonomy" id="1214915"/>
    <lineage>
        <taxon>Bacteria</taxon>
        <taxon>Bacillati</taxon>
        <taxon>Actinomycetota</taxon>
        <taxon>Actinomycetes</taxon>
        <taxon>Mycobacteriales</taxon>
        <taxon>Mycobacteriaceae</taxon>
        <taxon>Mycolicibacterium</taxon>
    </lineage>
</organism>